<dbReference type="Gene3D" id="1.20.144.10">
    <property type="entry name" value="Phosphatidic acid phosphatase type 2/haloperoxidase"/>
    <property type="match status" value="1"/>
</dbReference>
<dbReference type="Gene3D" id="2.60.200.40">
    <property type="match status" value="1"/>
</dbReference>
<gene>
    <name evidence="8" type="ORF">AB0K36_08630</name>
</gene>
<evidence type="ECO:0000259" key="7">
    <source>
        <dbReference type="PROSITE" id="PS50146"/>
    </source>
</evidence>
<dbReference type="PROSITE" id="PS50146">
    <property type="entry name" value="DAGK"/>
    <property type="match status" value="1"/>
</dbReference>
<evidence type="ECO:0000313" key="9">
    <source>
        <dbReference type="Proteomes" id="UP001552521"/>
    </source>
</evidence>
<evidence type="ECO:0000313" key="8">
    <source>
        <dbReference type="EMBL" id="MEV4680825.1"/>
    </source>
</evidence>
<dbReference type="Pfam" id="PF00781">
    <property type="entry name" value="DAGK_cat"/>
    <property type="match status" value="1"/>
</dbReference>
<dbReference type="SMART" id="SM00014">
    <property type="entry name" value="acidPPc"/>
    <property type="match status" value="1"/>
</dbReference>
<evidence type="ECO:0000256" key="1">
    <source>
        <dbReference type="ARBA" id="ARBA00004651"/>
    </source>
</evidence>
<accession>A0ABV3HQH7</accession>
<keyword evidence="6" id="KW-0472">Membrane</keyword>
<comment type="subcellular location">
    <subcellularLocation>
        <location evidence="1">Cell membrane</location>
        <topology evidence="1">Multi-pass membrane protein</topology>
    </subcellularLocation>
</comment>
<dbReference type="SMART" id="SM00046">
    <property type="entry name" value="DAGKc"/>
    <property type="match status" value="1"/>
</dbReference>
<evidence type="ECO:0000256" key="2">
    <source>
        <dbReference type="ARBA" id="ARBA00022475"/>
    </source>
</evidence>
<evidence type="ECO:0000256" key="4">
    <source>
        <dbReference type="ARBA" id="ARBA00022801"/>
    </source>
</evidence>
<dbReference type="RefSeq" id="WP_364590212.1">
    <property type="nucleotide sequence ID" value="NZ_JBFAQK010000007.1"/>
</dbReference>
<dbReference type="InterPro" id="IPR017438">
    <property type="entry name" value="ATP-NAD_kinase_N"/>
</dbReference>
<evidence type="ECO:0000256" key="6">
    <source>
        <dbReference type="ARBA" id="ARBA00023136"/>
    </source>
</evidence>
<evidence type="ECO:0000256" key="3">
    <source>
        <dbReference type="ARBA" id="ARBA00022692"/>
    </source>
</evidence>
<dbReference type="PANTHER" id="PTHR14969">
    <property type="entry name" value="SPHINGOSINE-1-PHOSPHATE PHOSPHOHYDROLASE"/>
    <property type="match status" value="1"/>
</dbReference>
<dbReference type="InterPro" id="IPR000326">
    <property type="entry name" value="PAP2/HPO"/>
</dbReference>
<keyword evidence="3" id="KW-0812">Transmembrane</keyword>
<name>A0ABV3HQH7_9ACTN</name>
<keyword evidence="5" id="KW-1133">Transmembrane helix</keyword>
<dbReference type="Pfam" id="PF01569">
    <property type="entry name" value="PAP2"/>
    <property type="match status" value="1"/>
</dbReference>
<feature type="domain" description="DAGKc" evidence="7">
    <location>
        <begin position="217"/>
        <end position="336"/>
    </location>
</feature>
<dbReference type="EMBL" id="JBFAQK010000007">
    <property type="protein sequence ID" value="MEV4680825.1"/>
    <property type="molecule type" value="Genomic_DNA"/>
</dbReference>
<dbReference type="Proteomes" id="UP001552521">
    <property type="component" value="Unassembled WGS sequence"/>
</dbReference>
<comment type="caution">
    <text evidence="8">The sequence shown here is derived from an EMBL/GenBank/DDBJ whole genome shotgun (WGS) entry which is preliminary data.</text>
</comment>
<dbReference type="PANTHER" id="PTHR14969:SF62">
    <property type="entry name" value="DECAPRENYLPHOSPHORYL-5-PHOSPHORIBOSE PHOSPHATASE RV3807C-RELATED"/>
    <property type="match status" value="1"/>
</dbReference>
<keyword evidence="2" id="KW-1003">Cell membrane</keyword>
<dbReference type="InterPro" id="IPR036938">
    <property type="entry name" value="PAP2/HPO_sf"/>
</dbReference>
<reference evidence="8 9" key="1">
    <citation type="submission" date="2024-06" db="EMBL/GenBank/DDBJ databases">
        <title>The Natural Products Discovery Center: Release of the First 8490 Sequenced Strains for Exploring Actinobacteria Biosynthetic Diversity.</title>
        <authorList>
            <person name="Kalkreuter E."/>
            <person name="Kautsar S.A."/>
            <person name="Yang D."/>
            <person name="Bader C.D."/>
            <person name="Teijaro C.N."/>
            <person name="Fluegel L."/>
            <person name="Davis C.M."/>
            <person name="Simpson J.R."/>
            <person name="Lauterbach L."/>
            <person name="Steele A.D."/>
            <person name="Gui C."/>
            <person name="Meng S."/>
            <person name="Li G."/>
            <person name="Viehrig K."/>
            <person name="Ye F."/>
            <person name="Su P."/>
            <person name="Kiefer A.F."/>
            <person name="Nichols A."/>
            <person name="Cepeda A.J."/>
            <person name="Yan W."/>
            <person name="Fan B."/>
            <person name="Jiang Y."/>
            <person name="Adhikari A."/>
            <person name="Zheng C.-J."/>
            <person name="Schuster L."/>
            <person name="Cowan T.M."/>
            <person name="Smanski M.J."/>
            <person name="Chevrette M.G."/>
            <person name="De Carvalho L.P.S."/>
            <person name="Shen B."/>
        </authorList>
    </citation>
    <scope>NUCLEOTIDE SEQUENCE [LARGE SCALE GENOMIC DNA]</scope>
    <source>
        <strain evidence="8 9">NPDC049344</strain>
    </source>
</reference>
<evidence type="ECO:0000256" key="5">
    <source>
        <dbReference type="ARBA" id="ARBA00022989"/>
    </source>
</evidence>
<protein>
    <submittedName>
        <fullName evidence="8">Phosphatase PAP2 family protein</fullName>
    </submittedName>
</protein>
<keyword evidence="9" id="KW-1185">Reference proteome</keyword>
<proteinExistence type="predicted"/>
<organism evidence="8 9">
    <name type="scientific">Streptomyces kurssanovii</name>
    <dbReference type="NCBI Taxonomy" id="67312"/>
    <lineage>
        <taxon>Bacteria</taxon>
        <taxon>Bacillati</taxon>
        <taxon>Actinomycetota</taxon>
        <taxon>Actinomycetes</taxon>
        <taxon>Kitasatosporales</taxon>
        <taxon>Streptomycetaceae</taxon>
        <taxon>Streptomyces</taxon>
    </lineage>
</organism>
<dbReference type="SUPFAM" id="SSF111331">
    <property type="entry name" value="NAD kinase/diacylglycerol kinase-like"/>
    <property type="match status" value="1"/>
</dbReference>
<keyword evidence="4" id="KW-0378">Hydrolase</keyword>
<dbReference type="InterPro" id="IPR001206">
    <property type="entry name" value="Diacylglycerol_kinase_cat_dom"/>
</dbReference>
<dbReference type="SUPFAM" id="SSF48317">
    <property type="entry name" value="Acid phosphatase/Vanadium-dependent haloperoxidase"/>
    <property type="match status" value="1"/>
</dbReference>
<dbReference type="CDD" id="cd01610">
    <property type="entry name" value="PAP2_like"/>
    <property type="match status" value="1"/>
</dbReference>
<dbReference type="InterPro" id="IPR016064">
    <property type="entry name" value="NAD/diacylglycerol_kinase_sf"/>
</dbReference>
<sequence length="508" mass="53055">MSDAHATHVPGTRSIGGQPLRGRITALLGRWDRGVFHAVAAREWPGAEPVLPRLSRSANHGLLWFGAAVGIAALGRDTRSRRAAVRGVASLAVASAVINTVGKRSVRRARPLLDAVPVIRQLKRQPFTTSFPSGHSASAAAFATGVALESRGWGAAVAPVAASVAFSRVYTGVHYPSDVLVGAALGVGAAFAVRGAVPTRSQLPTPGTPHADAPELPDGEGLIVIVNRESGSADMAPVVQQALPRAEVVVCTPDELRAELEKAAGRGRALGIVGGDGTVNRAAAVAAGRGLPLAVFPGGTLNHFAYDLGIESVEDTCRALAAGDAVRVDLGRFTPGPDGSAEPGHFLNTFSLGVYPDLVSVRERWSPRIGGWTAGVLAAVLVLRGRRPLEAEVQGRRRPMWLLFAGNGVYKGVGPTPGHRQNLVDGLLDVRVVHAGRAPGWRLLGAALIGKLHRSPVHATRHLRRLHIGGLAPGTLLAYDGEVTPAPPELVLDKVPEALTVYRPQALL</sequence>
<dbReference type="Gene3D" id="3.40.50.10330">
    <property type="entry name" value="Probable inorganic polyphosphate/atp-NAD kinase, domain 1"/>
    <property type="match status" value="1"/>
</dbReference>